<name>A0A6J4MRG4_9BACT</name>
<sequence>MNPVERADVRFALCVRNEGYPASLEIRKLYPVLPDLDAAEHGLIRVVDESGEDYLYPADNFLMIPLSRDVEEALLKAS</sequence>
<protein>
    <submittedName>
        <fullName evidence="1">Uncharacterized protein</fullName>
    </submittedName>
</protein>
<organism evidence="1">
    <name type="scientific">uncultured Gemmatimonadota bacterium</name>
    <dbReference type="NCBI Taxonomy" id="203437"/>
    <lineage>
        <taxon>Bacteria</taxon>
        <taxon>Pseudomonadati</taxon>
        <taxon>Gemmatimonadota</taxon>
        <taxon>environmental samples</taxon>
    </lineage>
</organism>
<gene>
    <name evidence="1" type="ORF">AVDCRST_MAG89-4023</name>
</gene>
<dbReference type="AlphaFoldDB" id="A0A6J4MRG4"/>
<evidence type="ECO:0000313" key="1">
    <source>
        <dbReference type="EMBL" id="CAA9365036.1"/>
    </source>
</evidence>
<dbReference type="EMBL" id="CADCTV010000844">
    <property type="protein sequence ID" value="CAA9365036.1"/>
    <property type="molecule type" value="Genomic_DNA"/>
</dbReference>
<accession>A0A6J4MRG4</accession>
<reference evidence="1" key="1">
    <citation type="submission" date="2020-02" db="EMBL/GenBank/DDBJ databases">
        <authorList>
            <person name="Meier V. D."/>
        </authorList>
    </citation>
    <scope>NUCLEOTIDE SEQUENCE</scope>
    <source>
        <strain evidence="1">AVDCRST_MAG89</strain>
    </source>
</reference>
<proteinExistence type="predicted"/>